<protein>
    <submittedName>
        <fullName evidence="2">Uncharacterized protein</fullName>
    </submittedName>
</protein>
<organism evidence="2 3">
    <name type="scientific">Prorocentrum cordatum</name>
    <dbReference type="NCBI Taxonomy" id="2364126"/>
    <lineage>
        <taxon>Eukaryota</taxon>
        <taxon>Sar</taxon>
        <taxon>Alveolata</taxon>
        <taxon>Dinophyceae</taxon>
        <taxon>Prorocentrales</taxon>
        <taxon>Prorocentraceae</taxon>
        <taxon>Prorocentrum</taxon>
    </lineage>
</organism>
<comment type="caution">
    <text evidence="2">The sequence shown here is derived from an EMBL/GenBank/DDBJ whole genome shotgun (WGS) entry which is preliminary data.</text>
</comment>
<evidence type="ECO:0000256" key="1">
    <source>
        <dbReference type="SAM" id="MobiDB-lite"/>
    </source>
</evidence>
<evidence type="ECO:0000313" key="3">
    <source>
        <dbReference type="Proteomes" id="UP001189429"/>
    </source>
</evidence>
<accession>A0ABN9RAZ6</accession>
<dbReference type="EMBL" id="CAUYUJ010005424">
    <property type="protein sequence ID" value="CAK0813595.1"/>
    <property type="molecule type" value="Genomic_DNA"/>
</dbReference>
<feature type="region of interest" description="Disordered" evidence="1">
    <location>
        <begin position="203"/>
        <end position="229"/>
    </location>
</feature>
<reference evidence="2" key="1">
    <citation type="submission" date="2023-10" db="EMBL/GenBank/DDBJ databases">
        <authorList>
            <person name="Chen Y."/>
            <person name="Shah S."/>
            <person name="Dougan E. K."/>
            <person name="Thang M."/>
            <person name="Chan C."/>
        </authorList>
    </citation>
    <scope>NUCLEOTIDE SEQUENCE [LARGE SCALE GENOMIC DNA]</scope>
</reference>
<feature type="compositionally biased region" description="Pro residues" evidence="1">
    <location>
        <begin position="36"/>
        <end position="45"/>
    </location>
</feature>
<evidence type="ECO:0000313" key="2">
    <source>
        <dbReference type="EMBL" id="CAK0813595.1"/>
    </source>
</evidence>
<name>A0ABN9RAZ6_9DINO</name>
<gene>
    <name evidence="2" type="ORF">PCOR1329_LOCUS17462</name>
</gene>
<keyword evidence="3" id="KW-1185">Reference proteome</keyword>
<dbReference type="Proteomes" id="UP001189429">
    <property type="component" value="Unassembled WGS sequence"/>
</dbReference>
<sequence>MQGAAAPQFALQRSPPAPAPAGGGPWASLQGAAVPQPVPPQPPPAGAAGGKGGPAALHGPEAARALAAGAPAQCLADPFCELRTWDGASFWPYCTGCSAWSDMSHLSSTRHLKRLAGAGLGPIIPEAAAAAPALPTKAAPPMVPWMTPVPQRPPAPAAPHEPRPWSALGVQLAPSPPPPTAEEIYDWSLPWVSFRWTEAEWLSDDPKSEGAGAAEELAETHEAIQPGAR</sequence>
<proteinExistence type="predicted"/>
<feature type="region of interest" description="Disordered" evidence="1">
    <location>
        <begin position="1"/>
        <end position="58"/>
    </location>
</feature>